<evidence type="ECO:0000313" key="7">
    <source>
        <dbReference type="Proteomes" id="UP001589683"/>
    </source>
</evidence>
<dbReference type="SMART" id="SM01266">
    <property type="entry name" value="Mac"/>
    <property type="match status" value="1"/>
</dbReference>
<feature type="domain" description="Maltose/galactoside acetyltransferase" evidence="5">
    <location>
        <begin position="4"/>
        <end position="58"/>
    </location>
</feature>
<proteinExistence type="inferred from homology"/>
<keyword evidence="4 6" id="KW-0012">Acyltransferase</keyword>
<dbReference type="Pfam" id="PF00132">
    <property type="entry name" value="Hexapep"/>
    <property type="match status" value="1"/>
</dbReference>
<name>A0ABV5JAV4_9RHOB</name>
<dbReference type="PROSITE" id="PS00101">
    <property type="entry name" value="HEXAPEP_TRANSFERASES"/>
    <property type="match status" value="1"/>
</dbReference>
<sequence length="183" mass="19404">MTERQKMAAGKWYTCLDDELEALRVKARSAVHQHNTLPLEDRGAIGPKLARLIKAKNAIIEAPFHCAYGINIELGDKVFLNAGCTILDCATVTISDQCQLGPNVQIYCAEHHKDPIKRCLEGLEIAHPVHIGKRVWVGGGAIILAGVTIGEGAVIGAGSVVTKDVDPGQVVVGNPARPIGSTG</sequence>
<dbReference type="PANTHER" id="PTHR23416:SF23">
    <property type="entry name" value="ACETYLTRANSFERASE C18B11.09C-RELATED"/>
    <property type="match status" value="1"/>
</dbReference>
<comment type="caution">
    <text evidence="6">The sequence shown here is derived from an EMBL/GenBank/DDBJ whole genome shotgun (WGS) entry which is preliminary data.</text>
</comment>
<protein>
    <submittedName>
        <fullName evidence="6">Sugar O-acetyltransferase</fullName>
        <ecNumber evidence="6">2.3.1.-</ecNumber>
    </submittedName>
</protein>
<dbReference type="Gene3D" id="2.160.10.10">
    <property type="entry name" value="Hexapeptide repeat proteins"/>
    <property type="match status" value="1"/>
</dbReference>
<evidence type="ECO:0000256" key="4">
    <source>
        <dbReference type="ARBA" id="ARBA00023315"/>
    </source>
</evidence>
<dbReference type="InterPro" id="IPR011004">
    <property type="entry name" value="Trimer_LpxA-like_sf"/>
</dbReference>
<evidence type="ECO:0000313" key="6">
    <source>
        <dbReference type="EMBL" id="MFB9230240.1"/>
    </source>
</evidence>
<gene>
    <name evidence="6" type="ORF">ACFFUT_00385</name>
</gene>
<dbReference type="InterPro" id="IPR001451">
    <property type="entry name" value="Hexapep"/>
</dbReference>
<organism evidence="6 7">
    <name type="scientific">Pseudohalocynthiibacter aestuariivivens</name>
    <dbReference type="NCBI Taxonomy" id="1591409"/>
    <lineage>
        <taxon>Bacteria</taxon>
        <taxon>Pseudomonadati</taxon>
        <taxon>Pseudomonadota</taxon>
        <taxon>Alphaproteobacteria</taxon>
        <taxon>Rhodobacterales</taxon>
        <taxon>Paracoccaceae</taxon>
        <taxon>Pseudohalocynthiibacter</taxon>
    </lineage>
</organism>
<reference evidence="6 7" key="1">
    <citation type="submission" date="2024-09" db="EMBL/GenBank/DDBJ databases">
        <authorList>
            <person name="Sun Q."/>
            <person name="Mori K."/>
        </authorList>
    </citation>
    <scope>NUCLEOTIDE SEQUENCE [LARGE SCALE GENOMIC DNA]</scope>
    <source>
        <strain evidence="6 7">CECT 8726</strain>
    </source>
</reference>
<keyword evidence="3" id="KW-0677">Repeat</keyword>
<evidence type="ECO:0000256" key="1">
    <source>
        <dbReference type="ARBA" id="ARBA00007274"/>
    </source>
</evidence>
<accession>A0ABV5JAV4</accession>
<dbReference type="InterPro" id="IPR018357">
    <property type="entry name" value="Hexapep_transf_CS"/>
</dbReference>
<dbReference type="CDD" id="cd03357">
    <property type="entry name" value="LbH_MAT_GAT"/>
    <property type="match status" value="1"/>
</dbReference>
<dbReference type="EMBL" id="JBHMEA010000006">
    <property type="protein sequence ID" value="MFB9230240.1"/>
    <property type="molecule type" value="Genomic_DNA"/>
</dbReference>
<comment type="similarity">
    <text evidence="1">Belongs to the transferase hexapeptide repeat family.</text>
</comment>
<dbReference type="SUPFAM" id="SSF51161">
    <property type="entry name" value="Trimeric LpxA-like enzymes"/>
    <property type="match status" value="1"/>
</dbReference>
<evidence type="ECO:0000259" key="5">
    <source>
        <dbReference type="SMART" id="SM01266"/>
    </source>
</evidence>
<dbReference type="EC" id="2.3.1.-" evidence="6"/>
<keyword evidence="2 6" id="KW-0808">Transferase</keyword>
<dbReference type="Pfam" id="PF12464">
    <property type="entry name" value="Mac"/>
    <property type="match status" value="1"/>
</dbReference>
<dbReference type="PANTHER" id="PTHR23416">
    <property type="entry name" value="SIALIC ACID SYNTHASE-RELATED"/>
    <property type="match status" value="1"/>
</dbReference>
<dbReference type="RefSeq" id="WP_213888509.1">
    <property type="nucleotide sequence ID" value="NZ_JAGFNU010000004.1"/>
</dbReference>
<evidence type="ECO:0000256" key="2">
    <source>
        <dbReference type="ARBA" id="ARBA00022679"/>
    </source>
</evidence>
<dbReference type="Proteomes" id="UP001589683">
    <property type="component" value="Unassembled WGS sequence"/>
</dbReference>
<dbReference type="InterPro" id="IPR051159">
    <property type="entry name" value="Hexapeptide_acetyltransf"/>
</dbReference>
<evidence type="ECO:0000256" key="3">
    <source>
        <dbReference type="ARBA" id="ARBA00022737"/>
    </source>
</evidence>
<dbReference type="InterPro" id="IPR024688">
    <property type="entry name" value="Mac_dom"/>
</dbReference>
<keyword evidence="7" id="KW-1185">Reference proteome</keyword>
<dbReference type="GO" id="GO:0016746">
    <property type="term" value="F:acyltransferase activity"/>
    <property type="evidence" value="ECO:0007669"/>
    <property type="project" value="UniProtKB-KW"/>
</dbReference>